<gene>
    <name evidence="1" type="ORF">H8F21_13645</name>
</gene>
<evidence type="ECO:0000313" key="1">
    <source>
        <dbReference type="EMBL" id="MBM5458608.1"/>
    </source>
</evidence>
<dbReference type="RefSeq" id="WP_203584548.1">
    <property type="nucleotide sequence ID" value="NZ_JACOPV010000008.1"/>
</dbReference>
<dbReference type="EMBL" id="JACOPV010000008">
    <property type="protein sequence ID" value="MBM5458608.1"/>
    <property type="molecule type" value="Genomic_DNA"/>
</dbReference>
<protein>
    <submittedName>
        <fullName evidence="1">Uncharacterized protein</fullName>
    </submittedName>
</protein>
<name>A0ABS2BYB3_9PSED</name>
<reference evidence="1 2" key="1">
    <citation type="submission" date="2020-08" db="EMBL/GenBank/DDBJ databases">
        <title>Description of novel Pseudomonas species.</title>
        <authorList>
            <person name="Duman M."/>
            <person name="Mulet M."/>
            <person name="Altun S."/>
            <person name="Saticioglu I.B."/>
            <person name="Lalucat J."/>
            <person name="Garcia-Valdes E."/>
        </authorList>
    </citation>
    <scope>NUCLEOTIDE SEQUENCE [LARGE SCALE GENOMIC DNA]</scope>
    <source>
        <strain evidence="1 2">P66</strain>
    </source>
</reference>
<proteinExistence type="predicted"/>
<evidence type="ECO:0000313" key="2">
    <source>
        <dbReference type="Proteomes" id="UP000745663"/>
    </source>
</evidence>
<sequence>MFKSTKTVISTALDRAGLAVASAEHAYSHFGESFTRRAEWANWIEGFFEGLAMGIKAVRSREPAFDPAYKASVSFTTQGESLLVEVNLPDADGLVTPVVSTLNYAETMAAASGLKILRGTGVFALADGQAAAFIRCAEELRASRKFVAPNTLGTTRPATH</sequence>
<organism evidence="1 2">
    <name type="scientific">Pseudomonas arcuscaelestis</name>
    <dbReference type="NCBI Taxonomy" id="2710591"/>
    <lineage>
        <taxon>Bacteria</taxon>
        <taxon>Pseudomonadati</taxon>
        <taxon>Pseudomonadota</taxon>
        <taxon>Gammaproteobacteria</taxon>
        <taxon>Pseudomonadales</taxon>
        <taxon>Pseudomonadaceae</taxon>
        <taxon>Pseudomonas</taxon>
    </lineage>
</organism>
<dbReference type="Proteomes" id="UP000745663">
    <property type="component" value="Unassembled WGS sequence"/>
</dbReference>
<accession>A0ABS2BYB3</accession>
<comment type="caution">
    <text evidence="1">The sequence shown here is derived from an EMBL/GenBank/DDBJ whole genome shotgun (WGS) entry which is preliminary data.</text>
</comment>
<keyword evidence="2" id="KW-1185">Reference proteome</keyword>